<dbReference type="PANTHER" id="PTHR47723">
    <property type="entry name" value="OS05G0353850 PROTEIN"/>
    <property type="match status" value="1"/>
</dbReference>
<dbReference type="EMBL" id="JBBPBM010000309">
    <property type="protein sequence ID" value="KAK8497409.1"/>
    <property type="molecule type" value="Genomic_DNA"/>
</dbReference>
<sequence>MFVSLWLHHNSIVFDYPLEAQGSVIDRSKHLLVSMLKAIAQKELIRVTGGKAPRPPTTWFPPAQGCFKMNSDGSKGIEDGMAKYGGLIRDVVGSWVIGFAKAIGVCSVVEAELWGCLHRCSLFLESPFL</sequence>
<evidence type="ECO:0000313" key="1">
    <source>
        <dbReference type="EMBL" id="KAK8497409.1"/>
    </source>
</evidence>
<accession>A0ABR2ATK3</accession>
<name>A0ABR2ATK3_9ROSI</name>
<evidence type="ECO:0000313" key="2">
    <source>
        <dbReference type="Proteomes" id="UP001472677"/>
    </source>
</evidence>
<dbReference type="PANTHER" id="PTHR47723:SF19">
    <property type="entry name" value="POLYNUCLEOTIDYL TRANSFERASE, RIBONUCLEASE H-LIKE SUPERFAMILY PROTEIN"/>
    <property type="match status" value="1"/>
</dbReference>
<comment type="caution">
    <text evidence="1">The sequence shown here is derived from an EMBL/GenBank/DDBJ whole genome shotgun (WGS) entry which is preliminary data.</text>
</comment>
<dbReference type="InterPro" id="IPR044730">
    <property type="entry name" value="RNase_H-like_dom_plant"/>
</dbReference>
<keyword evidence="2" id="KW-1185">Reference proteome</keyword>
<reference evidence="1 2" key="1">
    <citation type="journal article" date="2024" name="G3 (Bethesda)">
        <title>Genome assembly of Hibiscus sabdariffa L. provides insights into metabolisms of medicinal natural products.</title>
        <authorList>
            <person name="Kim T."/>
        </authorList>
    </citation>
    <scope>NUCLEOTIDE SEQUENCE [LARGE SCALE GENOMIC DNA]</scope>
    <source>
        <strain evidence="1">TK-2024</strain>
        <tissue evidence="1">Old leaves</tissue>
    </source>
</reference>
<protein>
    <recommendedName>
        <fullName evidence="3">RNase H type-1 domain-containing protein</fullName>
    </recommendedName>
</protein>
<gene>
    <name evidence="1" type="ORF">V6N12_016929</name>
</gene>
<dbReference type="Proteomes" id="UP001472677">
    <property type="component" value="Unassembled WGS sequence"/>
</dbReference>
<evidence type="ECO:0008006" key="3">
    <source>
        <dbReference type="Google" id="ProtNLM"/>
    </source>
</evidence>
<dbReference type="CDD" id="cd06222">
    <property type="entry name" value="RNase_H_like"/>
    <property type="match status" value="1"/>
</dbReference>
<dbReference type="InterPro" id="IPR053151">
    <property type="entry name" value="RNase_H-like"/>
</dbReference>
<organism evidence="1 2">
    <name type="scientific">Hibiscus sabdariffa</name>
    <name type="common">roselle</name>
    <dbReference type="NCBI Taxonomy" id="183260"/>
    <lineage>
        <taxon>Eukaryota</taxon>
        <taxon>Viridiplantae</taxon>
        <taxon>Streptophyta</taxon>
        <taxon>Embryophyta</taxon>
        <taxon>Tracheophyta</taxon>
        <taxon>Spermatophyta</taxon>
        <taxon>Magnoliopsida</taxon>
        <taxon>eudicotyledons</taxon>
        <taxon>Gunneridae</taxon>
        <taxon>Pentapetalae</taxon>
        <taxon>rosids</taxon>
        <taxon>malvids</taxon>
        <taxon>Malvales</taxon>
        <taxon>Malvaceae</taxon>
        <taxon>Malvoideae</taxon>
        <taxon>Hibiscus</taxon>
    </lineage>
</organism>
<proteinExistence type="predicted"/>